<sequence length="292" mass="30982">MLRTQDEKRPDPREAGSMMLGTAGLFASLALLALIDATSIGTLVIPVWLVLRAKKRGDLGSAVAYLAVIGAFYLAVGLLMLGGVNQINTGFTDALMGSPGFRWVVLLLGAGMIAWSFKKKPILSKPLAPNPVTVTGEVPRAGSGDGWTAGTSAGQPVTAPAAEGRWSRRLDKALDSKWGIAVLGVTAGLLELPTMLPYLAAIGLLTQSNYAMPVQAGLLVVYCLVMLLPGFVVIGVRAVAGQRLQRSFERLSAWLTKSSAEMMPWIVGIIGFLLVRSSLTFLFPTAGWNPFK</sequence>
<dbReference type="EMBL" id="VOBL01000025">
    <property type="protein sequence ID" value="KAA0973512.1"/>
    <property type="molecule type" value="Genomic_DNA"/>
</dbReference>
<dbReference type="AlphaFoldDB" id="A0A5B0E5D2"/>
<keyword evidence="1" id="KW-0812">Transmembrane</keyword>
<feature type="transmembrane region" description="Helical" evidence="1">
    <location>
        <begin position="101"/>
        <end position="117"/>
    </location>
</feature>
<dbReference type="Pfam" id="PF11139">
    <property type="entry name" value="SfLAP"/>
    <property type="match status" value="1"/>
</dbReference>
<feature type="transmembrane region" description="Helical" evidence="1">
    <location>
        <begin position="178"/>
        <end position="199"/>
    </location>
</feature>
<reference evidence="2 3" key="1">
    <citation type="submission" date="2019-07" db="EMBL/GenBank/DDBJ databases">
        <title>Analysis of the biochemical properties, biological activity and biotechnological potential of siderophores and biosurfactants produced by Antarctic psychrotolerant bacteria.</title>
        <authorList>
            <person name="Styczynski M."/>
            <person name="Krucon T."/>
            <person name="Decewicz P."/>
            <person name="Dziewit L."/>
        </authorList>
    </citation>
    <scope>NUCLEOTIDE SEQUENCE [LARGE SCALE GENOMIC DNA]</scope>
    <source>
        <strain evidence="2 3">ANT_H27</strain>
    </source>
</reference>
<keyword evidence="1" id="KW-1133">Transmembrane helix</keyword>
<dbReference type="InterPro" id="IPR021315">
    <property type="entry name" value="Gap/Sap"/>
</dbReference>
<gene>
    <name evidence="2" type="ORF">FQ154_18095</name>
</gene>
<evidence type="ECO:0000313" key="3">
    <source>
        <dbReference type="Proteomes" id="UP000323856"/>
    </source>
</evidence>
<accession>A0A5B0E5D2</accession>
<feature type="transmembrane region" description="Helical" evidence="1">
    <location>
        <begin position="63"/>
        <end position="81"/>
    </location>
</feature>
<dbReference type="OrthoDB" id="7062264at2"/>
<organism evidence="2 3">
    <name type="scientific">Paeniglutamicibacter gangotriensis</name>
    <dbReference type="NCBI Taxonomy" id="254787"/>
    <lineage>
        <taxon>Bacteria</taxon>
        <taxon>Bacillati</taxon>
        <taxon>Actinomycetota</taxon>
        <taxon>Actinomycetes</taxon>
        <taxon>Micrococcales</taxon>
        <taxon>Micrococcaceae</taxon>
        <taxon>Paeniglutamicibacter</taxon>
    </lineage>
</organism>
<evidence type="ECO:0008006" key="4">
    <source>
        <dbReference type="Google" id="ProtNLM"/>
    </source>
</evidence>
<evidence type="ECO:0000313" key="2">
    <source>
        <dbReference type="EMBL" id="KAA0973512.1"/>
    </source>
</evidence>
<dbReference type="Proteomes" id="UP000323856">
    <property type="component" value="Unassembled WGS sequence"/>
</dbReference>
<keyword evidence="1" id="KW-0472">Membrane</keyword>
<feature type="transmembrane region" description="Helical" evidence="1">
    <location>
        <begin position="262"/>
        <end position="283"/>
    </location>
</feature>
<feature type="transmembrane region" description="Helical" evidence="1">
    <location>
        <begin position="20"/>
        <end position="51"/>
    </location>
</feature>
<name>A0A5B0E5D2_9MICC</name>
<proteinExistence type="predicted"/>
<comment type="caution">
    <text evidence="2">The sequence shown here is derived from an EMBL/GenBank/DDBJ whole genome shotgun (WGS) entry which is preliminary data.</text>
</comment>
<protein>
    <recommendedName>
        <fullName evidence="4">GAP family protein</fullName>
    </recommendedName>
</protein>
<feature type="transmembrane region" description="Helical" evidence="1">
    <location>
        <begin position="219"/>
        <end position="241"/>
    </location>
</feature>
<evidence type="ECO:0000256" key="1">
    <source>
        <dbReference type="SAM" id="Phobius"/>
    </source>
</evidence>